<evidence type="ECO:0000313" key="4">
    <source>
        <dbReference type="Proteomes" id="UP000254084"/>
    </source>
</evidence>
<protein>
    <submittedName>
        <fullName evidence="3">Uncharacterized protein</fullName>
    </submittedName>
</protein>
<feature type="compositionally biased region" description="Basic residues" evidence="1">
    <location>
        <begin position="353"/>
        <end position="365"/>
    </location>
</feature>
<dbReference type="AlphaFoldDB" id="A0A379K3S5"/>
<proteinExistence type="predicted"/>
<dbReference type="EMBL" id="UGUW01000004">
    <property type="protein sequence ID" value="SUD59323.1"/>
    <property type="molecule type" value="Genomic_DNA"/>
</dbReference>
<feature type="region of interest" description="Disordered" evidence="1">
    <location>
        <begin position="353"/>
        <end position="383"/>
    </location>
</feature>
<evidence type="ECO:0000313" key="2">
    <source>
        <dbReference type="EMBL" id="SUD49878.1"/>
    </source>
</evidence>
<evidence type="ECO:0000313" key="5">
    <source>
        <dbReference type="Proteomes" id="UP000255303"/>
    </source>
</evidence>
<feature type="region of interest" description="Disordered" evidence="1">
    <location>
        <begin position="306"/>
        <end position="335"/>
    </location>
</feature>
<dbReference type="Proteomes" id="UP000254084">
    <property type="component" value="Unassembled WGS sequence"/>
</dbReference>
<dbReference type="EMBL" id="UGUV01000002">
    <property type="protein sequence ID" value="SUD49878.1"/>
    <property type="molecule type" value="Genomic_DNA"/>
</dbReference>
<dbReference type="Proteomes" id="UP000255303">
    <property type="component" value="Unassembled WGS sequence"/>
</dbReference>
<evidence type="ECO:0000256" key="1">
    <source>
        <dbReference type="SAM" id="MobiDB-lite"/>
    </source>
</evidence>
<evidence type="ECO:0000313" key="3">
    <source>
        <dbReference type="EMBL" id="SUD59323.1"/>
    </source>
</evidence>
<gene>
    <name evidence="2" type="ORF">NCTC10692_00261</name>
    <name evidence="3" type="ORF">NCTC10860_01598</name>
</gene>
<sequence length="383" mass="41391">MDHNARQHDAICVHSLQRGIQVGAYERAVFILDDDGFALYRRDFLFDAIPGAVNVIARRGCLFIVFYVKDGPAIRAPELQEALDDGQVTGVTFVIPDGLGVSGIWCRLLTMKPQCAAVFFYQQPWQLDSSNVSAGVGWMTLFPSTIAVVAGSLPFGVNPPLLRCCRYRFRSYSGSLLADAPKVSKRSVPLPSGPTSSGSLAPSSFQGHAAKGHPWPIAALAASMPLNPLHNDSTRPPDGAFGVVCEIGDPAPNRARALRLGRNALALSSAFAFLLCLPQHVQTPRSPNPVRRPSGGAVERGVWHGCQTRSDGPGMALRDDPRNSAGARGVERSETRMPGALSLWLLSARVKRNGAKRSNSRRLARRASEASQVTRRKGEKVHE</sequence>
<feature type="compositionally biased region" description="Low complexity" evidence="1">
    <location>
        <begin position="187"/>
        <end position="204"/>
    </location>
</feature>
<reference evidence="4 5" key="1">
    <citation type="submission" date="2018-06" db="EMBL/GenBank/DDBJ databases">
        <authorList>
            <consortium name="Pathogen Informatics"/>
            <person name="Doyle S."/>
        </authorList>
    </citation>
    <scope>NUCLEOTIDE SEQUENCE [LARGE SCALE GENOMIC DNA]</scope>
    <source>
        <strain evidence="2 5">NCTC10692</strain>
        <strain evidence="3 4">NCTC10860</strain>
    </source>
</reference>
<organism evidence="3 4">
    <name type="scientific">Ectopseudomonas oleovorans</name>
    <name type="common">Pseudomonas oleovorans</name>
    <dbReference type="NCBI Taxonomy" id="301"/>
    <lineage>
        <taxon>Bacteria</taxon>
        <taxon>Pseudomonadati</taxon>
        <taxon>Pseudomonadota</taxon>
        <taxon>Gammaproteobacteria</taxon>
        <taxon>Pseudomonadales</taxon>
        <taxon>Pseudomonadaceae</taxon>
        <taxon>Ectopseudomonas</taxon>
    </lineage>
</organism>
<name>A0A379K3S5_ECTOL</name>
<feature type="compositionally biased region" description="Basic residues" evidence="1">
    <location>
        <begin position="374"/>
        <end position="383"/>
    </location>
</feature>
<accession>A0A379K3S5</accession>
<feature type="region of interest" description="Disordered" evidence="1">
    <location>
        <begin position="184"/>
        <end position="207"/>
    </location>
</feature>
<accession>A0A379JN10</accession>